<sequence>MSTSTRLQLPYCAPADQLPAPLPTFEEMLSARCITDDGVDAGVHNRIDRNWPLERGVIRVGEHFVAKLGTDVKTVEGENMLFVKNNTAIRVPAVYAIYERDNLNFRFRRGVKYQVIVMEYVPGETLSSKLDSLGKEEEDAIAVQLAYHFYELRGLAPPSYYGGLVDGQEARNYLFNSVTQLSRNNGQFMRNERLRLGYMEKWVLARAEFTRPSDEGDDAPVFTHGSLHAQNIVIQPDGTVCLIDWEDAGWCTAAHEYVIAMDLTLDWSRDPLWQEMLASFLDGFEGEMQILEDLKADRRRREVEYRAEY</sequence>
<dbReference type="InterPro" id="IPR051678">
    <property type="entry name" value="AGP_Transferase"/>
</dbReference>
<dbReference type="AlphaFoldDB" id="A0AAI8VNQ0"/>
<dbReference type="Pfam" id="PF01636">
    <property type="entry name" value="APH"/>
    <property type="match status" value="1"/>
</dbReference>
<keyword evidence="3" id="KW-1185">Reference proteome</keyword>
<evidence type="ECO:0000313" key="2">
    <source>
        <dbReference type="EMBL" id="CAJ2507932.1"/>
    </source>
</evidence>
<proteinExistence type="predicted"/>
<accession>A0AAI8VNQ0</accession>
<dbReference type="Proteomes" id="UP001295740">
    <property type="component" value="Unassembled WGS sequence"/>
</dbReference>
<evidence type="ECO:0000313" key="3">
    <source>
        <dbReference type="Proteomes" id="UP001295740"/>
    </source>
</evidence>
<dbReference type="InterPro" id="IPR011009">
    <property type="entry name" value="Kinase-like_dom_sf"/>
</dbReference>
<dbReference type="InterPro" id="IPR002575">
    <property type="entry name" value="Aminoglycoside_PTrfase"/>
</dbReference>
<dbReference type="PANTHER" id="PTHR21310">
    <property type="entry name" value="AMINOGLYCOSIDE PHOSPHOTRANSFERASE-RELATED-RELATED"/>
    <property type="match status" value="1"/>
</dbReference>
<dbReference type="EMBL" id="CAUWAG010000010">
    <property type="protein sequence ID" value="CAJ2507932.1"/>
    <property type="molecule type" value="Genomic_DNA"/>
</dbReference>
<feature type="domain" description="Aminoglycoside phosphotransferase" evidence="1">
    <location>
        <begin position="80"/>
        <end position="285"/>
    </location>
</feature>
<organism evidence="2 3">
    <name type="scientific">Anthostomella pinea</name>
    <dbReference type="NCBI Taxonomy" id="933095"/>
    <lineage>
        <taxon>Eukaryota</taxon>
        <taxon>Fungi</taxon>
        <taxon>Dikarya</taxon>
        <taxon>Ascomycota</taxon>
        <taxon>Pezizomycotina</taxon>
        <taxon>Sordariomycetes</taxon>
        <taxon>Xylariomycetidae</taxon>
        <taxon>Xylariales</taxon>
        <taxon>Xylariaceae</taxon>
        <taxon>Anthostomella</taxon>
    </lineage>
</organism>
<evidence type="ECO:0000259" key="1">
    <source>
        <dbReference type="Pfam" id="PF01636"/>
    </source>
</evidence>
<reference evidence="2" key="1">
    <citation type="submission" date="2023-10" db="EMBL/GenBank/DDBJ databases">
        <authorList>
            <person name="Hackl T."/>
        </authorList>
    </citation>
    <scope>NUCLEOTIDE SEQUENCE</scope>
</reference>
<protein>
    <submittedName>
        <fullName evidence="2">Uu.00g091180.m01.CDS01</fullName>
    </submittedName>
</protein>
<dbReference type="PANTHER" id="PTHR21310:SF48">
    <property type="entry name" value="AMINOGLYCOSIDE PHOSPHOTRANSFERASE DOMAIN-CONTAINING PROTEIN"/>
    <property type="match status" value="1"/>
</dbReference>
<dbReference type="Gene3D" id="3.90.1200.10">
    <property type="match status" value="1"/>
</dbReference>
<name>A0AAI8VNQ0_9PEZI</name>
<comment type="caution">
    <text evidence="2">The sequence shown here is derived from an EMBL/GenBank/DDBJ whole genome shotgun (WGS) entry which is preliminary data.</text>
</comment>
<dbReference type="SUPFAM" id="SSF56112">
    <property type="entry name" value="Protein kinase-like (PK-like)"/>
    <property type="match status" value="1"/>
</dbReference>
<gene>
    <name evidence="2" type="ORF">KHLLAP_LOCUS8400</name>
</gene>